<evidence type="ECO:0000256" key="13">
    <source>
        <dbReference type="ARBA" id="ARBA00066827"/>
    </source>
</evidence>
<dbReference type="PANTHER" id="PTHR43209:SF1">
    <property type="entry name" value="TRNA SULFURTRANSFERASE"/>
    <property type="match status" value="1"/>
</dbReference>
<keyword evidence="3 18" id="KW-0820">tRNA-binding</keyword>
<evidence type="ECO:0000256" key="14">
    <source>
        <dbReference type="ARBA" id="ARBA00071867"/>
    </source>
</evidence>
<evidence type="ECO:0000256" key="17">
    <source>
        <dbReference type="ARBA" id="ARBA00080570"/>
    </source>
</evidence>
<keyword evidence="6 18" id="KW-0067">ATP-binding</keyword>
<dbReference type="HAMAP" id="MF_00021">
    <property type="entry name" value="ThiI"/>
    <property type="match status" value="1"/>
</dbReference>
<dbReference type="SUPFAM" id="SSF52402">
    <property type="entry name" value="Adenine nucleotide alpha hydrolases-like"/>
    <property type="match status" value="1"/>
</dbReference>
<dbReference type="Gene3D" id="3.30.2130.30">
    <property type="match status" value="1"/>
</dbReference>
<name>A0AAJ1PTK0_9MOLU</name>
<keyword evidence="2 18" id="KW-0963">Cytoplasm</keyword>
<evidence type="ECO:0000256" key="3">
    <source>
        <dbReference type="ARBA" id="ARBA00022555"/>
    </source>
</evidence>
<keyword evidence="8 18" id="KW-0784">Thiamine biosynthesis</keyword>
<dbReference type="EMBL" id="JASDDP010000008">
    <property type="protein sequence ID" value="MDJ1645620.1"/>
    <property type="molecule type" value="Genomic_DNA"/>
</dbReference>
<dbReference type="InterPro" id="IPR049961">
    <property type="entry name" value="ThiI_N"/>
</dbReference>
<comment type="pathway">
    <text evidence="18">Cofactor biosynthesis; thiamine diphosphate biosynthesis.</text>
</comment>
<dbReference type="Pfam" id="PF02926">
    <property type="entry name" value="THUMP"/>
    <property type="match status" value="1"/>
</dbReference>
<dbReference type="FunFam" id="3.40.50.620:FF:000053">
    <property type="entry name" value="Probable tRNA sulfurtransferase"/>
    <property type="match status" value="1"/>
</dbReference>
<evidence type="ECO:0000256" key="4">
    <source>
        <dbReference type="ARBA" id="ARBA00022679"/>
    </source>
</evidence>
<comment type="function">
    <text evidence="11 18">Catalyzes the ATP-dependent transfer of a sulfur to tRNA to produce 4-thiouridine in position 8 of tRNAs, which functions as a near-UV photosensor. Also catalyzes the transfer of sulfur to the sulfur carrier protein ThiS, forming ThiS-thiocarboxylate. This is a step in the synthesis of thiazole, in the thiamine biosynthesis pathway. The sulfur is donated as persulfide by IscS.</text>
</comment>
<dbReference type="PROSITE" id="PS51165">
    <property type="entry name" value="THUMP"/>
    <property type="match status" value="1"/>
</dbReference>
<evidence type="ECO:0000256" key="18">
    <source>
        <dbReference type="HAMAP-Rule" id="MF_00021"/>
    </source>
</evidence>
<dbReference type="SUPFAM" id="SSF143437">
    <property type="entry name" value="THUMP domain-like"/>
    <property type="match status" value="1"/>
</dbReference>
<dbReference type="InterPro" id="IPR020536">
    <property type="entry name" value="ThiI_AANH"/>
</dbReference>
<dbReference type="GO" id="GO:0052837">
    <property type="term" value="P:thiazole biosynthetic process"/>
    <property type="evidence" value="ECO:0007669"/>
    <property type="project" value="TreeGrafter"/>
</dbReference>
<evidence type="ECO:0000256" key="6">
    <source>
        <dbReference type="ARBA" id="ARBA00022840"/>
    </source>
</evidence>
<dbReference type="GO" id="GO:0140741">
    <property type="term" value="F:tRNA-uracil-4 sulfurtransferase activity"/>
    <property type="evidence" value="ECO:0007669"/>
    <property type="project" value="UniProtKB-EC"/>
</dbReference>
<evidence type="ECO:0000256" key="1">
    <source>
        <dbReference type="ARBA" id="ARBA00004496"/>
    </source>
</evidence>
<organism evidence="20 21">
    <name type="scientific">Mycoplasma phocimorsus</name>
    <dbReference type="NCBI Taxonomy" id="3045839"/>
    <lineage>
        <taxon>Bacteria</taxon>
        <taxon>Bacillati</taxon>
        <taxon>Mycoplasmatota</taxon>
        <taxon>Mollicutes</taxon>
        <taxon>Mycoplasmataceae</taxon>
        <taxon>Mycoplasma</taxon>
    </lineage>
</organism>
<proteinExistence type="inferred from homology"/>
<dbReference type="GO" id="GO:0000049">
    <property type="term" value="F:tRNA binding"/>
    <property type="evidence" value="ECO:0007669"/>
    <property type="project" value="UniProtKB-UniRule"/>
</dbReference>
<feature type="binding site" evidence="18">
    <location>
        <begin position="172"/>
        <end position="173"/>
    </location>
    <ligand>
        <name>ATP</name>
        <dbReference type="ChEBI" id="CHEBI:30616"/>
    </ligand>
</feature>
<dbReference type="GO" id="GO:0005524">
    <property type="term" value="F:ATP binding"/>
    <property type="evidence" value="ECO:0007669"/>
    <property type="project" value="UniProtKB-UniRule"/>
</dbReference>
<dbReference type="Proteomes" id="UP001224428">
    <property type="component" value="Unassembled WGS sequence"/>
</dbReference>
<comment type="similarity">
    <text evidence="12 18">Belongs to the ThiI family.</text>
</comment>
<gene>
    <name evidence="18 20" type="primary">thiI</name>
    <name evidence="20" type="ORF">QLQ80_00755</name>
</gene>
<dbReference type="Gene3D" id="3.40.50.620">
    <property type="entry name" value="HUPs"/>
    <property type="match status" value="1"/>
</dbReference>
<evidence type="ECO:0000256" key="15">
    <source>
        <dbReference type="ARBA" id="ARBA00075337"/>
    </source>
</evidence>
<keyword evidence="7 18" id="KW-0694">RNA-binding</keyword>
<dbReference type="Pfam" id="PF22025">
    <property type="entry name" value="ThiI_fer"/>
    <property type="match status" value="1"/>
</dbReference>
<comment type="caution">
    <text evidence="20">The sequence shown here is derived from an EMBL/GenBank/DDBJ whole genome shotgun (WGS) entry which is preliminary data.</text>
</comment>
<dbReference type="GO" id="GO:0005829">
    <property type="term" value="C:cytosol"/>
    <property type="evidence" value="ECO:0007669"/>
    <property type="project" value="TreeGrafter"/>
</dbReference>
<dbReference type="CDD" id="cd11716">
    <property type="entry name" value="THUMP_ThiI"/>
    <property type="match status" value="1"/>
</dbReference>
<feature type="binding site" evidence="18">
    <location>
        <position position="285"/>
    </location>
    <ligand>
        <name>ATP</name>
        <dbReference type="ChEBI" id="CHEBI:30616"/>
    </ligand>
</feature>
<dbReference type="GO" id="GO:0009229">
    <property type="term" value="P:thiamine diphosphate biosynthetic process"/>
    <property type="evidence" value="ECO:0007669"/>
    <property type="project" value="UniProtKB-UniRule"/>
</dbReference>
<feature type="binding site" evidence="18">
    <location>
        <begin position="197"/>
        <end position="198"/>
    </location>
    <ligand>
        <name>ATP</name>
        <dbReference type="ChEBI" id="CHEBI:30616"/>
    </ligand>
</feature>
<comment type="subcellular location">
    <subcellularLocation>
        <location evidence="1 18">Cytoplasm</location>
    </subcellularLocation>
</comment>
<evidence type="ECO:0000256" key="16">
    <source>
        <dbReference type="ARBA" id="ARBA00077849"/>
    </source>
</evidence>
<evidence type="ECO:0000256" key="9">
    <source>
        <dbReference type="ARBA" id="ARBA00050570"/>
    </source>
</evidence>
<dbReference type="SMART" id="SM00981">
    <property type="entry name" value="THUMP"/>
    <property type="match status" value="1"/>
</dbReference>
<dbReference type="Pfam" id="PF02568">
    <property type="entry name" value="ThiI"/>
    <property type="match status" value="1"/>
</dbReference>
<evidence type="ECO:0000256" key="5">
    <source>
        <dbReference type="ARBA" id="ARBA00022741"/>
    </source>
</evidence>
<dbReference type="InterPro" id="IPR054173">
    <property type="entry name" value="ThiI_fer"/>
</dbReference>
<evidence type="ECO:0000256" key="2">
    <source>
        <dbReference type="ARBA" id="ARBA00022490"/>
    </source>
</evidence>
<keyword evidence="21" id="KW-1185">Reference proteome</keyword>
<evidence type="ECO:0000259" key="19">
    <source>
        <dbReference type="PROSITE" id="PS51165"/>
    </source>
</evidence>
<feature type="domain" description="THUMP" evidence="19">
    <location>
        <begin position="51"/>
        <end position="154"/>
    </location>
</feature>
<feature type="binding site" evidence="18">
    <location>
        <position position="276"/>
    </location>
    <ligand>
        <name>ATP</name>
        <dbReference type="ChEBI" id="CHEBI:30616"/>
    </ligand>
</feature>
<dbReference type="InterPro" id="IPR004114">
    <property type="entry name" value="THUMP_dom"/>
</dbReference>
<dbReference type="InterPro" id="IPR003720">
    <property type="entry name" value="tRNA_STrfase"/>
</dbReference>
<protein>
    <recommendedName>
        <fullName evidence="14 18">Probable tRNA sulfurtransferase</fullName>
        <ecNumber evidence="13 18">2.8.1.4</ecNumber>
    </recommendedName>
    <alternativeName>
        <fullName evidence="15 18">Sulfur carrier protein ThiS sulfurtransferase</fullName>
    </alternativeName>
    <alternativeName>
        <fullName evidence="16 18">Thiamine biosynthesis protein ThiI</fullName>
    </alternativeName>
    <alternativeName>
        <fullName evidence="17 18">tRNA 4-thiouridine synthase</fullName>
    </alternativeName>
</protein>
<dbReference type="CDD" id="cd01712">
    <property type="entry name" value="PPase_ThiI"/>
    <property type="match status" value="1"/>
</dbReference>
<comment type="catalytic activity">
    <reaction evidence="9 18">
        <text>[ThiI sulfur-carrier protein]-S-sulfanyl-L-cysteine + a uridine in tRNA + 2 reduced [2Fe-2S]-[ferredoxin] + ATP + H(+) = [ThiI sulfur-carrier protein]-L-cysteine + a 4-thiouridine in tRNA + 2 oxidized [2Fe-2S]-[ferredoxin] + AMP + diphosphate</text>
        <dbReference type="Rhea" id="RHEA:24176"/>
        <dbReference type="Rhea" id="RHEA-COMP:10000"/>
        <dbReference type="Rhea" id="RHEA-COMP:10001"/>
        <dbReference type="Rhea" id="RHEA-COMP:13337"/>
        <dbReference type="Rhea" id="RHEA-COMP:13338"/>
        <dbReference type="Rhea" id="RHEA-COMP:13339"/>
        <dbReference type="Rhea" id="RHEA-COMP:13340"/>
        <dbReference type="ChEBI" id="CHEBI:15378"/>
        <dbReference type="ChEBI" id="CHEBI:29950"/>
        <dbReference type="ChEBI" id="CHEBI:30616"/>
        <dbReference type="ChEBI" id="CHEBI:33019"/>
        <dbReference type="ChEBI" id="CHEBI:33737"/>
        <dbReference type="ChEBI" id="CHEBI:33738"/>
        <dbReference type="ChEBI" id="CHEBI:61963"/>
        <dbReference type="ChEBI" id="CHEBI:65315"/>
        <dbReference type="ChEBI" id="CHEBI:136798"/>
        <dbReference type="ChEBI" id="CHEBI:456215"/>
        <dbReference type="EC" id="2.8.1.4"/>
    </reaction>
</comment>
<comment type="catalytic activity">
    <reaction evidence="10 18">
        <text>[ThiS sulfur-carrier protein]-C-terminal Gly-Gly-AMP + S-sulfanyl-L-cysteinyl-[cysteine desulfurase] + AH2 = [ThiS sulfur-carrier protein]-C-terminal-Gly-aminoethanethioate + L-cysteinyl-[cysteine desulfurase] + A + AMP + 2 H(+)</text>
        <dbReference type="Rhea" id="RHEA:43340"/>
        <dbReference type="Rhea" id="RHEA-COMP:12157"/>
        <dbReference type="Rhea" id="RHEA-COMP:12158"/>
        <dbReference type="Rhea" id="RHEA-COMP:12910"/>
        <dbReference type="Rhea" id="RHEA-COMP:19908"/>
        <dbReference type="ChEBI" id="CHEBI:13193"/>
        <dbReference type="ChEBI" id="CHEBI:15378"/>
        <dbReference type="ChEBI" id="CHEBI:17499"/>
        <dbReference type="ChEBI" id="CHEBI:29950"/>
        <dbReference type="ChEBI" id="CHEBI:61963"/>
        <dbReference type="ChEBI" id="CHEBI:90618"/>
        <dbReference type="ChEBI" id="CHEBI:232372"/>
        <dbReference type="ChEBI" id="CHEBI:456215"/>
    </reaction>
</comment>
<dbReference type="GO" id="GO:0004810">
    <property type="term" value="F:CCA tRNA nucleotidyltransferase activity"/>
    <property type="evidence" value="ECO:0007669"/>
    <property type="project" value="InterPro"/>
</dbReference>
<dbReference type="AlphaFoldDB" id="A0AAJ1PTK0"/>
<dbReference type="InterPro" id="IPR014729">
    <property type="entry name" value="Rossmann-like_a/b/a_fold"/>
</dbReference>
<evidence type="ECO:0000256" key="10">
    <source>
        <dbReference type="ARBA" id="ARBA00052330"/>
    </source>
</evidence>
<evidence type="ECO:0000256" key="7">
    <source>
        <dbReference type="ARBA" id="ARBA00022884"/>
    </source>
</evidence>
<feature type="binding site" evidence="18">
    <location>
        <position position="254"/>
    </location>
    <ligand>
        <name>ATP</name>
        <dbReference type="ChEBI" id="CHEBI:30616"/>
    </ligand>
</feature>
<evidence type="ECO:0000256" key="11">
    <source>
        <dbReference type="ARBA" id="ARBA00058382"/>
    </source>
</evidence>
<reference evidence="20" key="1">
    <citation type="submission" date="2023-05" db="EMBL/GenBank/DDBJ databases">
        <title>Mycoplasma phocimorsus sp. nov., isolated from Scandinavian patients with seal finger or septic arthritis after contact with seals.</title>
        <authorList>
            <person name="Skafte-Holm A."/>
            <person name="Pedersen T.R."/>
            <person name="Froelund M."/>
            <person name="Stegger M."/>
            <person name="Qvortrup K."/>
            <person name="Michaels D.L."/>
            <person name="Brown D.R."/>
            <person name="Jensen J.S."/>
        </authorList>
    </citation>
    <scope>NUCLEOTIDE SEQUENCE</scope>
    <source>
        <strain evidence="20">M5725</strain>
    </source>
</reference>
<keyword evidence="4 18" id="KW-0808">Transferase</keyword>
<dbReference type="InterPro" id="IPR049962">
    <property type="entry name" value="THUMP_ThiI"/>
</dbReference>
<evidence type="ECO:0000256" key="8">
    <source>
        <dbReference type="ARBA" id="ARBA00022977"/>
    </source>
</evidence>
<dbReference type="GO" id="GO:0002937">
    <property type="term" value="P:tRNA 4-thiouridine biosynthesis"/>
    <property type="evidence" value="ECO:0007669"/>
    <property type="project" value="TreeGrafter"/>
</dbReference>
<dbReference type="InterPro" id="IPR050102">
    <property type="entry name" value="tRNA_sulfurtransferase_ThiI"/>
</dbReference>
<dbReference type="EC" id="2.8.1.4" evidence="13 18"/>
<dbReference type="GO" id="GO:0009228">
    <property type="term" value="P:thiamine biosynthetic process"/>
    <property type="evidence" value="ECO:0007669"/>
    <property type="project" value="UniProtKB-KW"/>
</dbReference>
<dbReference type="PANTHER" id="PTHR43209">
    <property type="entry name" value="TRNA SULFURTRANSFERASE"/>
    <property type="match status" value="1"/>
</dbReference>
<sequence length="381" mass="43668">MNKTILIRYGELVLKRKNRKHFIKILKENIENQLKTKVNAQFDRMYIDYSEKNLDGLKYIFGISSYSVVTLLEMNIDLVKNHILKIIQEKSNVQTFKISSKRNNKSFEYNSMQINNMLGKFVLTNSNWKVDVHNPDIQINIEVRRESIAVFENSIQALGGLPVGVSGKVLCLLSGGIDSPVAAFKLIKRGLKVDFLSFITPPQTDEKTVDKMMRVIKLLNRYQPQAKYYLANYSALMNYIGLVSNQAYKINLMRRSFYRIAEQICKKDKYLAIANGDNIGQVASQTLESINVIRNVCSFPIFSPLLTNDKIETINIAKEIGTYDISIEKANETCELFAPEKPIIKPTLFEAQKLEEELSMLNDLEKSLLENDIEILKITDK</sequence>
<keyword evidence="5 18" id="KW-0547">Nucleotide-binding</keyword>
<evidence type="ECO:0000256" key="12">
    <source>
        <dbReference type="ARBA" id="ARBA00061472"/>
    </source>
</evidence>
<dbReference type="RefSeq" id="WP_283827144.1">
    <property type="nucleotide sequence ID" value="NZ_JASDDP010000008.1"/>
</dbReference>
<evidence type="ECO:0000313" key="20">
    <source>
        <dbReference type="EMBL" id="MDJ1645620.1"/>
    </source>
</evidence>
<dbReference type="NCBIfam" id="TIGR00342">
    <property type="entry name" value="tRNA uracil 4-sulfurtransferase ThiI"/>
    <property type="match status" value="1"/>
</dbReference>
<evidence type="ECO:0000313" key="21">
    <source>
        <dbReference type="Proteomes" id="UP001224428"/>
    </source>
</evidence>
<accession>A0AAJ1PTK0</accession>